<feature type="signal peptide" evidence="2">
    <location>
        <begin position="1"/>
        <end position="25"/>
    </location>
</feature>
<organism evidence="3 4">
    <name type="scientific">Mangrovicoccus algicola</name>
    <dbReference type="NCBI Taxonomy" id="2771008"/>
    <lineage>
        <taxon>Bacteria</taxon>
        <taxon>Pseudomonadati</taxon>
        <taxon>Pseudomonadota</taxon>
        <taxon>Alphaproteobacteria</taxon>
        <taxon>Rhodobacterales</taxon>
        <taxon>Paracoccaceae</taxon>
        <taxon>Mangrovicoccus</taxon>
    </lineage>
</organism>
<dbReference type="PIRSF" id="PIRSF017082">
    <property type="entry name" value="YflP"/>
    <property type="match status" value="1"/>
</dbReference>
<evidence type="ECO:0000256" key="2">
    <source>
        <dbReference type="SAM" id="SignalP"/>
    </source>
</evidence>
<evidence type="ECO:0000256" key="1">
    <source>
        <dbReference type="ARBA" id="ARBA00006987"/>
    </source>
</evidence>
<dbReference type="Pfam" id="PF03401">
    <property type="entry name" value="TctC"/>
    <property type="match status" value="1"/>
</dbReference>
<keyword evidence="2" id="KW-0732">Signal</keyword>
<dbReference type="RefSeq" id="WP_193185818.1">
    <property type="nucleotide sequence ID" value="NZ_JACVXA010000075.1"/>
</dbReference>
<dbReference type="PANTHER" id="PTHR42928">
    <property type="entry name" value="TRICARBOXYLATE-BINDING PROTEIN"/>
    <property type="match status" value="1"/>
</dbReference>
<reference evidence="3" key="1">
    <citation type="submission" date="2020-09" db="EMBL/GenBank/DDBJ databases">
        <title>A novel bacterium of genus Mangrovicoccus, isolated from South China Sea.</title>
        <authorList>
            <person name="Huang H."/>
            <person name="Mo K."/>
            <person name="Hu Y."/>
        </authorList>
    </citation>
    <scope>NUCLEOTIDE SEQUENCE</scope>
    <source>
        <strain evidence="3">HB182678</strain>
    </source>
</reference>
<dbReference type="SUPFAM" id="SSF53850">
    <property type="entry name" value="Periplasmic binding protein-like II"/>
    <property type="match status" value="1"/>
</dbReference>
<name>A0A8J6Z8Y7_9RHOB</name>
<proteinExistence type="inferred from homology"/>
<keyword evidence="4" id="KW-1185">Reference proteome</keyword>
<dbReference type="InterPro" id="IPR042100">
    <property type="entry name" value="Bug_dom1"/>
</dbReference>
<sequence length="320" mass="33106">MDRRSFTFSALGAMAAIPLGGRAMAAGYPSRTIEMIVPYSAGGGTDLVARAFADIANQSLAKAIGVVNRTGGGGAVGLTGIARARPNGFTIGLGTAEITMLPHMGMASFTASDFTAIAQLNADPSAITVKADAPWQTLEEFLAHAKENPGTVRIGNSGTGAIWHLAAEALGKEVGATFNHIPFEGAAPAVTALLGGHIEAVSVSPAEVSNFVAAGELRMLGVMADERVAAFPDVATFKEQGVDLSVGTWRGVLVPNGLPEEALSVLREVAATAGQSEEFKAQLAKMNLNHAYMDADAFQAKIAAQDEFFGELMTELGMAR</sequence>
<dbReference type="AlphaFoldDB" id="A0A8J6Z8Y7"/>
<gene>
    <name evidence="3" type="ORF">ICN82_18320</name>
</gene>
<dbReference type="EMBL" id="JACVXA010000075">
    <property type="protein sequence ID" value="MBE3640164.1"/>
    <property type="molecule type" value="Genomic_DNA"/>
</dbReference>
<protein>
    <submittedName>
        <fullName evidence="3">Tripartite tricarboxylate transporter substrate binding protein</fullName>
    </submittedName>
</protein>
<dbReference type="Gene3D" id="3.40.190.10">
    <property type="entry name" value="Periplasmic binding protein-like II"/>
    <property type="match status" value="1"/>
</dbReference>
<evidence type="ECO:0000313" key="4">
    <source>
        <dbReference type="Proteomes" id="UP000609121"/>
    </source>
</evidence>
<dbReference type="InterPro" id="IPR005064">
    <property type="entry name" value="BUG"/>
</dbReference>
<feature type="chain" id="PRO_5035180614" evidence="2">
    <location>
        <begin position="26"/>
        <end position="320"/>
    </location>
</feature>
<dbReference type="Gene3D" id="3.40.190.150">
    <property type="entry name" value="Bordetella uptake gene, domain 1"/>
    <property type="match status" value="1"/>
</dbReference>
<dbReference type="Proteomes" id="UP000609121">
    <property type="component" value="Unassembled WGS sequence"/>
</dbReference>
<comment type="caution">
    <text evidence="3">The sequence shown here is derived from an EMBL/GenBank/DDBJ whole genome shotgun (WGS) entry which is preliminary data.</text>
</comment>
<dbReference type="PANTHER" id="PTHR42928:SF5">
    <property type="entry name" value="BLR1237 PROTEIN"/>
    <property type="match status" value="1"/>
</dbReference>
<dbReference type="CDD" id="cd07012">
    <property type="entry name" value="PBP2_Bug_TTT"/>
    <property type="match status" value="1"/>
</dbReference>
<evidence type="ECO:0000313" key="3">
    <source>
        <dbReference type="EMBL" id="MBE3640164.1"/>
    </source>
</evidence>
<comment type="similarity">
    <text evidence="1">Belongs to the UPF0065 (bug) family.</text>
</comment>
<accession>A0A8J6Z8Y7</accession>